<dbReference type="RefSeq" id="WP_167022183.1">
    <property type="nucleotide sequence ID" value="NZ_CP050177.1"/>
</dbReference>
<evidence type="ECO:0000313" key="6">
    <source>
        <dbReference type="Proteomes" id="UP000501179"/>
    </source>
</evidence>
<dbReference type="Pfam" id="PF14525">
    <property type="entry name" value="AraC_binding_2"/>
    <property type="match status" value="1"/>
</dbReference>
<reference evidence="5 6" key="1">
    <citation type="submission" date="2020-03" db="EMBL/GenBank/DDBJ databases">
        <title>A novel species.</title>
        <authorList>
            <person name="Gao J."/>
        </authorList>
    </citation>
    <scope>NUCLEOTIDE SEQUENCE [LARGE SCALE GENOMIC DNA]</scope>
    <source>
        <strain evidence="5 6">QMT-12</strain>
    </source>
</reference>
<keyword evidence="3" id="KW-0804">Transcription</keyword>
<evidence type="ECO:0000256" key="2">
    <source>
        <dbReference type="ARBA" id="ARBA00023125"/>
    </source>
</evidence>
<feature type="domain" description="HTH araC/xylS-type" evidence="4">
    <location>
        <begin position="214"/>
        <end position="315"/>
    </location>
</feature>
<dbReference type="InterPro" id="IPR018060">
    <property type="entry name" value="HTH_AraC"/>
</dbReference>
<dbReference type="Proteomes" id="UP000501179">
    <property type="component" value="Chromosome"/>
</dbReference>
<gene>
    <name evidence="5" type="ORF">HA039_00700</name>
</gene>
<proteinExistence type="predicted"/>
<evidence type="ECO:0000256" key="3">
    <source>
        <dbReference type="ARBA" id="ARBA00023163"/>
    </source>
</evidence>
<dbReference type="PANTHER" id="PTHR46796">
    <property type="entry name" value="HTH-TYPE TRANSCRIPTIONAL ACTIVATOR RHAS-RELATED"/>
    <property type="match status" value="1"/>
</dbReference>
<keyword evidence="1" id="KW-0805">Transcription regulation</keyword>
<dbReference type="InterPro" id="IPR050204">
    <property type="entry name" value="AraC_XylS_family_regulators"/>
</dbReference>
<dbReference type="InterPro" id="IPR020449">
    <property type="entry name" value="Tscrpt_reg_AraC-type_HTH"/>
</dbReference>
<dbReference type="InterPro" id="IPR009057">
    <property type="entry name" value="Homeodomain-like_sf"/>
</dbReference>
<sequence>MVVILDVRQVAPAERAEAIREAIWNRVVRVEIEHQPEPDRIAVSGLISDVGRLNVCSVAADATTVRRTPRLARDDRPPSVFLGLQRSGTSMVVQGGREAVLRPGDFALYDTTVPYTLIQPQGIHQHFFRMAQSDLALPPDTLGRLTALRFGAEHPMADLAATYLRRLAEAPHVPDLSVADAVGTASIELIRAALTSRLPDPRPARESLEATLGVRIMEYVGAHLADHDLTAATIARRHNVSVRHLYAILARSGVHLGDWIRTHRLEHCRRELARPGAAAVTIASVARRWGFRDASHFGRVFKEAYGMSPREWRDSRPSARRP</sequence>
<organism evidence="5 6">
    <name type="scientific">Streptomyces liangshanensis</name>
    <dbReference type="NCBI Taxonomy" id="2717324"/>
    <lineage>
        <taxon>Bacteria</taxon>
        <taxon>Bacillati</taxon>
        <taxon>Actinomycetota</taxon>
        <taxon>Actinomycetes</taxon>
        <taxon>Kitasatosporales</taxon>
        <taxon>Streptomycetaceae</taxon>
        <taxon>Streptomyces</taxon>
    </lineage>
</organism>
<dbReference type="AlphaFoldDB" id="A0A6G9GS28"/>
<dbReference type="Gene3D" id="1.10.10.60">
    <property type="entry name" value="Homeodomain-like"/>
    <property type="match status" value="1"/>
</dbReference>
<dbReference type="PANTHER" id="PTHR46796:SF6">
    <property type="entry name" value="ARAC SUBFAMILY"/>
    <property type="match status" value="1"/>
</dbReference>
<keyword evidence="2" id="KW-0238">DNA-binding</keyword>
<name>A0A6G9GS28_9ACTN</name>
<evidence type="ECO:0000313" key="5">
    <source>
        <dbReference type="EMBL" id="QIQ01010.1"/>
    </source>
</evidence>
<dbReference type="PROSITE" id="PS01124">
    <property type="entry name" value="HTH_ARAC_FAMILY_2"/>
    <property type="match status" value="1"/>
</dbReference>
<dbReference type="GO" id="GO:0043565">
    <property type="term" value="F:sequence-specific DNA binding"/>
    <property type="evidence" value="ECO:0007669"/>
    <property type="project" value="InterPro"/>
</dbReference>
<dbReference type="KEGG" id="slia:HA039_00700"/>
<dbReference type="Pfam" id="PF12833">
    <property type="entry name" value="HTH_18"/>
    <property type="match status" value="1"/>
</dbReference>
<dbReference type="EMBL" id="CP050177">
    <property type="protein sequence ID" value="QIQ01010.1"/>
    <property type="molecule type" value="Genomic_DNA"/>
</dbReference>
<dbReference type="InterPro" id="IPR035418">
    <property type="entry name" value="AraC-bd_2"/>
</dbReference>
<dbReference type="SMART" id="SM00342">
    <property type="entry name" value="HTH_ARAC"/>
    <property type="match status" value="1"/>
</dbReference>
<keyword evidence="6" id="KW-1185">Reference proteome</keyword>
<dbReference type="GO" id="GO:0003700">
    <property type="term" value="F:DNA-binding transcription factor activity"/>
    <property type="evidence" value="ECO:0007669"/>
    <property type="project" value="InterPro"/>
</dbReference>
<evidence type="ECO:0000259" key="4">
    <source>
        <dbReference type="PROSITE" id="PS01124"/>
    </source>
</evidence>
<evidence type="ECO:0000256" key="1">
    <source>
        <dbReference type="ARBA" id="ARBA00023015"/>
    </source>
</evidence>
<protein>
    <submittedName>
        <fullName evidence="5">Helix-turn-helix domain-containing protein</fullName>
    </submittedName>
</protein>
<accession>A0A6G9GS28</accession>
<dbReference type="PRINTS" id="PR00032">
    <property type="entry name" value="HTHARAC"/>
</dbReference>
<dbReference type="SUPFAM" id="SSF46689">
    <property type="entry name" value="Homeodomain-like"/>
    <property type="match status" value="1"/>
</dbReference>